<keyword evidence="3" id="KW-1185">Reference proteome</keyword>
<feature type="region of interest" description="Disordered" evidence="1">
    <location>
        <begin position="192"/>
        <end position="224"/>
    </location>
</feature>
<accession>A0A2P2FHZ5</accession>
<name>A0A2P2FHZ5_AMYLU</name>
<dbReference type="EMBL" id="JFBM01000045">
    <property type="protein sequence ID" value="KFU76341.1"/>
    <property type="molecule type" value="Genomic_DNA"/>
</dbReference>
<sequence>MFGDDRAGRARQQRLGAVHGQEHRFADGRRVTGHGAVVADDMIGGDQGGSPTPFGAQKLEPGPQTVGQPAANLPAAVVRPDLGMKDTEHPEVLGGKFAEHPFEQVVMASEGRAIGPGRGDDHQPPVVGHAETSPVVIAEGKAGDEPIQRDVTRDDSGGDRARAGLGEDVPLAVVDEHDRVGAHSSFPHQLTRVEPDLGTPAGPGVRGPPRPVLAESSAVGDQQHRPRDFVDATLAGGEDEVVFTALGLCPGQDYSPLGRHEVVSGAPRFPLRNGEGRLDTVVGLEEREQIEEPIPGDDVRNHHQHGFDALACRPVLIGVVHRTVDPR</sequence>
<reference evidence="2 3" key="1">
    <citation type="journal article" date="2014" name="Genome Announc.">
        <title>Draft Genome Sequence of Amycolatopsis lurida NRRL 2430, Producer of the Glycopeptide Family Antibiotic Ristocetin.</title>
        <authorList>
            <person name="Kwun M.J."/>
            <person name="Hong H.J."/>
        </authorList>
    </citation>
    <scope>NUCLEOTIDE SEQUENCE [LARGE SCALE GENOMIC DNA]</scope>
    <source>
        <strain evidence="2 3">NRRL 2430</strain>
    </source>
</reference>
<proteinExistence type="predicted"/>
<evidence type="ECO:0000313" key="3">
    <source>
        <dbReference type="Proteomes" id="UP000256220"/>
    </source>
</evidence>
<dbReference type="Proteomes" id="UP000256220">
    <property type="component" value="Unassembled WGS sequence"/>
</dbReference>
<organism evidence="2 3">
    <name type="scientific">Amycolatopsis lurida NRRL 2430</name>
    <dbReference type="NCBI Taxonomy" id="1460371"/>
    <lineage>
        <taxon>Bacteria</taxon>
        <taxon>Bacillati</taxon>
        <taxon>Actinomycetota</taxon>
        <taxon>Actinomycetes</taxon>
        <taxon>Pseudonocardiales</taxon>
        <taxon>Pseudonocardiaceae</taxon>
        <taxon>Amycolatopsis</taxon>
    </lineage>
</organism>
<feature type="compositionally biased region" description="Basic and acidic residues" evidence="1">
    <location>
        <begin position="141"/>
        <end position="162"/>
    </location>
</feature>
<evidence type="ECO:0000313" key="2">
    <source>
        <dbReference type="EMBL" id="KFU76341.1"/>
    </source>
</evidence>
<gene>
    <name evidence="2" type="ORF">BB31_36440</name>
</gene>
<evidence type="ECO:0000256" key="1">
    <source>
        <dbReference type="SAM" id="MobiDB-lite"/>
    </source>
</evidence>
<protein>
    <submittedName>
        <fullName evidence="2">Uncharacterized protein</fullName>
    </submittedName>
</protein>
<comment type="caution">
    <text evidence="2">The sequence shown here is derived from an EMBL/GenBank/DDBJ whole genome shotgun (WGS) entry which is preliminary data.</text>
</comment>
<dbReference type="AlphaFoldDB" id="A0A2P2FHZ5"/>
<feature type="region of interest" description="Disordered" evidence="1">
    <location>
        <begin position="138"/>
        <end position="164"/>
    </location>
</feature>